<sequence length="648" mass="72808">MAADTQLLGKRKKKIPKNPNPLFVKWLTQWKHEAAEKGISLQYTYNKALQSLKKYPLVLETGQDCLILENFGKKLCNMLDEKLTSYRSENNNTQIEINPERTISQSSSSKVKSLPGNVNQIQKHFHKRIHTLSSSDDSDCVIDEITEPLKSCADVSNSPKEKESRGGRRKEYIPNYRSGAYSILLTLLNSKQSHMTKTDLIKEAQDLCDTSFKTPPPASHYTAWSSMGILIKKGLVLKESSPAKYSLTDAGRELAQKIKNLEPPKENINSTKSTRSCGRRQNIQSKSTDTANDLASSNHLPFQSDLYTRIGTETELLSVPLQRQNNQKEVSTNLAINKNPVTDDAFPIDQSTSIEFTLQPGTFDIILCVDNCEFYGSSSNDKNLLPELIKNGVKCNLRKLHVGDFLWIAQERVYSTHVSLSFYNLFTLLPHALIPPPYFLFLLDSPLPWPLIIPSPGIFSLLFPPYFWPLPPPTFYCLGLLFPSTCFPVLLFSLLFVFLLFLSLSRPSYFFIFFSYSFDFSGLLFPPPQLSWPLIHNQTSLALSPPTSSVLYLLLNFLSLVNIKTYGLYTKQKRLSPNSPPPQAGCHPTTFLGLVSPDYFGLSSLDLRTPYCLSNKTRTPSVSHPAPINYGSFSSLPPNSFGLSSPKL</sequence>
<dbReference type="InterPro" id="IPR036390">
    <property type="entry name" value="WH_DNA-bd_sf"/>
</dbReference>
<dbReference type="GO" id="GO:0046872">
    <property type="term" value="F:metal ion binding"/>
    <property type="evidence" value="ECO:0007669"/>
    <property type="project" value="UniProtKB-UniRule"/>
</dbReference>
<evidence type="ECO:0000256" key="13">
    <source>
        <dbReference type="RuleBase" id="RU369042"/>
    </source>
</evidence>
<feature type="transmembrane region" description="Helical" evidence="15">
    <location>
        <begin position="422"/>
        <end position="442"/>
    </location>
</feature>
<keyword evidence="4 13" id="KW-0540">Nuclease</keyword>
<keyword evidence="15" id="KW-1133">Transmembrane helix</keyword>
<dbReference type="InterPro" id="IPR036388">
    <property type="entry name" value="WH-like_DNA-bd_sf"/>
</dbReference>
<dbReference type="InterPro" id="IPR047417">
    <property type="entry name" value="WHD_MUS81"/>
</dbReference>
<comment type="similarity">
    <text evidence="3 13">Belongs to the XPF family.</text>
</comment>
<keyword evidence="15" id="KW-0812">Transmembrane</keyword>
<keyword evidence="5 13" id="KW-0479">Metal-binding</keyword>
<dbReference type="InterPro" id="IPR027421">
    <property type="entry name" value="DNA_pol_lamdba_lyase_dom_sf"/>
</dbReference>
<feature type="transmembrane region" description="Helical" evidence="15">
    <location>
        <begin position="509"/>
        <end position="530"/>
    </location>
</feature>
<evidence type="ECO:0000256" key="2">
    <source>
        <dbReference type="ARBA" id="ARBA00004123"/>
    </source>
</evidence>
<evidence type="ECO:0000256" key="12">
    <source>
        <dbReference type="ARBA" id="ARBA00023242"/>
    </source>
</evidence>
<evidence type="ECO:0000256" key="10">
    <source>
        <dbReference type="ARBA" id="ARBA00023172"/>
    </source>
</evidence>
<evidence type="ECO:0000256" key="3">
    <source>
        <dbReference type="ARBA" id="ARBA00010015"/>
    </source>
</evidence>
<dbReference type="FunFam" id="1.10.10.10:FF:000307">
    <property type="entry name" value="Crossover junction endonuclease MUS81"/>
    <property type="match status" value="1"/>
</dbReference>
<evidence type="ECO:0000256" key="14">
    <source>
        <dbReference type="SAM" id="MobiDB-lite"/>
    </source>
</evidence>
<feature type="transmembrane region" description="Helical" evidence="15">
    <location>
        <begin position="449"/>
        <end position="468"/>
    </location>
</feature>
<dbReference type="GO" id="GO:0005634">
    <property type="term" value="C:nucleus"/>
    <property type="evidence" value="ECO:0007669"/>
    <property type="project" value="UniProtKB-SubCell"/>
</dbReference>
<keyword evidence="11 13" id="KW-0234">DNA repair</keyword>
<dbReference type="SUPFAM" id="SSF46785">
    <property type="entry name" value="Winged helix' DNA-binding domain"/>
    <property type="match status" value="1"/>
</dbReference>
<keyword evidence="15" id="KW-0472">Membrane</keyword>
<reference evidence="18" key="1">
    <citation type="submission" date="2021-01" db="EMBL/GenBank/DDBJ databases">
        <authorList>
            <person name="Li R."/>
            <person name="Bekaert M."/>
        </authorList>
    </citation>
    <scope>NUCLEOTIDE SEQUENCE</scope>
    <source>
        <strain evidence="18">Farmed</strain>
    </source>
</reference>
<evidence type="ECO:0000256" key="7">
    <source>
        <dbReference type="ARBA" id="ARBA00022763"/>
    </source>
</evidence>
<feature type="region of interest" description="Disordered" evidence="14">
    <location>
        <begin position="264"/>
        <end position="295"/>
    </location>
</feature>
<dbReference type="GO" id="GO:0008821">
    <property type="term" value="F:crossover junction DNA endonuclease activity"/>
    <property type="evidence" value="ECO:0007669"/>
    <property type="project" value="UniProtKB-UniRule"/>
</dbReference>
<dbReference type="Gene3D" id="1.10.150.110">
    <property type="entry name" value="DNA polymerase beta, N-terminal domain-like"/>
    <property type="match status" value="1"/>
</dbReference>
<dbReference type="Gene3D" id="1.10.10.10">
    <property type="entry name" value="Winged helix-like DNA-binding domain superfamily/Winged helix DNA-binding domain"/>
    <property type="match status" value="1"/>
</dbReference>
<dbReference type="FunFam" id="1.10.150.110:FF:000001">
    <property type="entry name" value="Putative Crossover junction endonuclease MUS81"/>
    <property type="match status" value="1"/>
</dbReference>
<evidence type="ECO:0000256" key="15">
    <source>
        <dbReference type="SAM" id="Phobius"/>
    </source>
</evidence>
<evidence type="ECO:0000256" key="4">
    <source>
        <dbReference type="ARBA" id="ARBA00022722"/>
    </source>
</evidence>
<name>A0A812BIE3_ACAPH</name>
<dbReference type="AlphaFoldDB" id="A0A812BIE3"/>
<comment type="caution">
    <text evidence="18">The sequence shown here is derived from an EMBL/GenBank/DDBJ whole genome shotgun (WGS) entry which is preliminary data.</text>
</comment>
<dbReference type="GO" id="GO:0048476">
    <property type="term" value="C:Holliday junction resolvase complex"/>
    <property type="evidence" value="ECO:0007669"/>
    <property type="project" value="UniProtKB-UniRule"/>
</dbReference>
<dbReference type="GO" id="GO:0031297">
    <property type="term" value="P:replication fork processing"/>
    <property type="evidence" value="ECO:0007669"/>
    <property type="project" value="UniProtKB-ARBA"/>
</dbReference>
<dbReference type="GO" id="GO:0048257">
    <property type="term" value="F:3'-flap endonuclease activity"/>
    <property type="evidence" value="ECO:0007669"/>
    <property type="project" value="TreeGrafter"/>
</dbReference>
<evidence type="ECO:0000256" key="6">
    <source>
        <dbReference type="ARBA" id="ARBA00022759"/>
    </source>
</evidence>
<dbReference type="Proteomes" id="UP000597762">
    <property type="component" value="Unassembled WGS sequence"/>
</dbReference>
<dbReference type="Pfam" id="PF21136">
    <property type="entry name" value="WHD_MUS81"/>
    <property type="match status" value="1"/>
</dbReference>
<feature type="compositionally biased region" description="Polar residues" evidence="14">
    <location>
        <begin position="267"/>
        <end position="295"/>
    </location>
</feature>
<dbReference type="InterPro" id="IPR010996">
    <property type="entry name" value="HHH_MUS81"/>
</dbReference>
<keyword evidence="8 13" id="KW-0378">Hydrolase</keyword>
<comment type="cofactor">
    <cofactor evidence="1 13">
        <name>Mg(2+)</name>
        <dbReference type="ChEBI" id="CHEBI:18420"/>
    </cofactor>
</comment>
<dbReference type="CDD" id="cd21036">
    <property type="entry name" value="WH_MUS81"/>
    <property type="match status" value="1"/>
</dbReference>
<dbReference type="GO" id="GO:0000712">
    <property type="term" value="P:resolution of meiotic recombination intermediates"/>
    <property type="evidence" value="ECO:0007669"/>
    <property type="project" value="TreeGrafter"/>
</dbReference>
<evidence type="ECO:0000313" key="18">
    <source>
        <dbReference type="EMBL" id="CAE1227934.1"/>
    </source>
</evidence>
<comment type="subunit">
    <text evidence="13">Interacts with EME1.</text>
</comment>
<feature type="domain" description="MUS81 winged helix" evidence="17">
    <location>
        <begin position="174"/>
        <end position="258"/>
    </location>
</feature>
<dbReference type="PANTHER" id="PTHR13451">
    <property type="entry name" value="CLASS II CROSSOVER JUNCTION ENDONUCLEASE MUS81"/>
    <property type="match status" value="1"/>
</dbReference>
<evidence type="ECO:0000313" key="19">
    <source>
        <dbReference type="Proteomes" id="UP000597762"/>
    </source>
</evidence>
<proteinExistence type="inferred from homology"/>
<keyword evidence="12 13" id="KW-0539">Nucleus</keyword>
<evidence type="ECO:0000256" key="8">
    <source>
        <dbReference type="ARBA" id="ARBA00022801"/>
    </source>
</evidence>
<dbReference type="OrthoDB" id="5963188at2759"/>
<evidence type="ECO:0000256" key="5">
    <source>
        <dbReference type="ARBA" id="ARBA00022723"/>
    </source>
</evidence>
<evidence type="ECO:0000256" key="9">
    <source>
        <dbReference type="ARBA" id="ARBA00022842"/>
    </source>
</evidence>
<keyword evidence="19" id="KW-1185">Reference proteome</keyword>
<feature type="transmembrane region" description="Helical" evidence="15">
    <location>
        <begin position="550"/>
        <end position="569"/>
    </location>
</feature>
<dbReference type="GO" id="GO:0031573">
    <property type="term" value="P:mitotic intra-S DNA damage checkpoint signaling"/>
    <property type="evidence" value="ECO:0007669"/>
    <property type="project" value="TreeGrafter"/>
</dbReference>
<organism evidence="18 19">
    <name type="scientific">Acanthosepion pharaonis</name>
    <name type="common">Pharaoh cuttlefish</name>
    <name type="synonym">Sepia pharaonis</name>
    <dbReference type="NCBI Taxonomy" id="158019"/>
    <lineage>
        <taxon>Eukaryota</taxon>
        <taxon>Metazoa</taxon>
        <taxon>Spiralia</taxon>
        <taxon>Lophotrochozoa</taxon>
        <taxon>Mollusca</taxon>
        <taxon>Cephalopoda</taxon>
        <taxon>Coleoidea</taxon>
        <taxon>Decapodiformes</taxon>
        <taxon>Sepiida</taxon>
        <taxon>Sepiina</taxon>
        <taxon>Sepiidae</taxon>
        <taxon>Acanthosepion</taxon>
    </lineage>
</organism>
<dbReference type="SUPFAM" id="SSF47802">
    <property type="entry name" value="DNA polymerase beta, N-terminal domain-like"/>
    <property type="match status" value="1"/>
</dbReference>
<keyword evidence="9 13" id="KW-0460">Magnesium</keyword>
<feature type="domain" description="Crossover junction endonuclease MUS81-like HHH" evidence="16">
    <location>
        <begin position="18"/>
        <end position="87"/>
    </location>
</feature>
<keyword evidence="6 13" id="KW-0255">Endonuclease</keyword>
<gene>
    <name evidence="18" type="ORF">SPHA_16613</name>
</gene>
<keyword evidence="7 13" id="KW-0227">DNA damage</keyword>
<dbReference type="EMBL" id="CAHIKZ030000587">
    <property type="protein sequence ID" value="CAE1227934.1"/>
    <property type="molecule type" value="Genomic_DNA"/>
</dbReference>
<accession>A0A812BIE3</accession>
<dbReference type="PANTHER" id="PTHR13451:SF0">
    <property type="entry name" value="CROSSOVER JUNCTION ENDONUCLEASE MUS81"/>
    <property type="match status" value="1"/>
</dbReference>
<comment type="subcellular location">
    <subcellularLocation>
        <location evidence="2 13">Nucleus</location>
    </subcellularLocation>
</comment>
<feature type="transmembrane region" description="Helical" evidence="15">
    <location>
        <begin position="480"/>
        <end position="502"/>
    </location>
</feature>
<dbReference type="Pfam" id="PF14716">
    <property type="entry name" value="HHH_8"/>
    <property type="match status" value="1"/>
</dbReference>
<dbReference type="GO" id="GO:0006308">
    <property type="term" value="P:DNA catabolic process"/>
    <property type="evidence" value="ECO:0007669"/>
    <property type="project" value="UniProtKB-UniRule"/>
</dbReference>
<comment type="function">
    <text evidence="13">Interacts with EME1 to form a DNA structure-specific endonuclease with substrate preference for branched DNA structures with a 5'-end at the branch nick. Typical substrates include 3'-flap structures, D-loops, replication forks and nicked Holliday junctions. May be required in mitosis for the processing of stalled or collapsed replication fork intermediates. May be required in meiosis for the repair of meiosis-specific double strand breaks subsequent to single-end invasion (SEI).</text>
</comment>
<dbReference type="Gene3D" id="6.20.60.10">
    <property type="match status" value="1"/>
</dbReference>
<evidence type="ECO:0000259" key="16">
    <source>
        <dbReference type="Pfam" id="PF14716"/>
    </source>
</evidence>
<keyword evidence="10 13" id="KW-0233">DNA recombination</keyword>
<evidence type="ECO:0000259" key="17">
    <source>
        <dbReference type="Pfam" id="PF21136"/>
    </source>
</evidence>
<dbReference type="InterPro" id="IPR033309">
    <property type="entry name" value="Mus81"/>
</dbReference>
<dbReference type="EC" id="3.1.22.-" evidence="13"/>
<dbReference type="GO" id="GO:0003677">
    <property type="term" value="F:DNA binding"/>
    <property type="evidence" value="ECO:0007669"/>
    <property type="project" value="UniProtKB-UniRule"/>
</dbReference>
<protein>
    <recommendedName>
        <fullName evidence="13">Crossover junction endonuclease MUS81</fullName>
        <ecNumber evidence="13">3.1.22.-</ecNumber>
    </recommendedName>
</protein>
<evidence type="ECO:0000256" key="1">
    <source>
        <dbReference type="ARBA" id="ARBA00001946"/>
    </source>
</evidence>
<evidence type="ECO:0000256" key="11">
    <source>
        <dbReference type="ARBA" id="ARBA00023204"/>
    </source>
</evidence>
<dbReference type="GO" id="GO:0000727">
    <property type="term" value="P:double-strand break repair via break-induced replication"/>
    <property type="evidence" value="ECO:0007669"/>
    <property type="project" value="UniProtKB-UniRule"/>
</dbReference>